<dbReference type="InterPro" id="IPR006616">
    <property type="entry name" value="DM9_repeat"/>
</dbReference>
<dbReference type="Proteomes" id="UP000694891">
    <property type="component" value="Unplaced"/>
</dbReference>
<reference evidence="2" key="1">
    <citation type="submission" date="2025-08" db="UniProtKB">
        <authorList>
            <consortium name="RefSeq"/>
        </authorList>
    </citation>
    <scope>IDENTIFICATION</scope>
</reference>
<protein>
    <submittedName>
        <fullName evidence="2">Natterin-3-like</fullName>
    </submittedName>
</protein>
<gene>
    <name evidence="2" type="primary">LOC103368923</name>
</gene>
<name>A0A9Y4TPF8_9TELE</name>
<evidence type="ECO:0000313" key="1">
    <source>
        <dbReference type="Proteomes" id="UP000694891"/>
    </source>
</evidence>
<dbReference type="GeneID" id="103368923"/>
<dbReference type="CDD" id="cd20220">
    <property type="entry name" value="PFM_natterin-3-like"/>
    <property type="match status" value="1"/>
</dbReference>
<dbReference type="PANTHER" id="PTHR31649:SF1">
    <property type="entry name" value="FARNESOIC ACID O-METHYL TRANSFERASE DOMAIN-CONTAINING PROTEIN"/>
    <property type="match status" value="1"/>
</dbReference>
<dbReference type="PANTHER" id="PTHR31649">
    <property type="entry name" value="AGAP009604-PA"/>
    <property type="match status" value="1"/>
</dbReference>
<organism evidence="1 2">
    <name type="scientific">Stegastes partitus</name>
    <name type="common">bicolor damselfish</name>
    <dbReference type="NCBI Taxonomy" id="144197"/>
    <lineage>
        <taxon>Eukaryota</taxon>
        <taxon>Metazoa</taxon>
        <taxon>Chordata</taxon>
        <taxon>Craniata</taxon>
        <taxon>Vertebrata</taxon>
        <taxon>Euteleostomi</taxon>
        <taxon>Actinopterygii</taxon>
        <taxon>Neopterygii</taxon>
        <taxon>Teleostei</taxon>
        <taxon>Neoteleostei</taxon>
        <taxon>Acanthomorphata</taxon>
        <taxon>Ovalentaria</taxon>
        <taxon>Pomacentridae</taxon>
        <taxon>Stegastes</taxon>
    </lineage>
</organism>
<accession>A0A9Y4TPF8</accession>
<keyword evidence="1" id="KW-1185">Reference proteome</keyword>
<sequence>MRVCYRQRFYKHSGGSRTRAPDLRVCSCFEMRHCVAVVLLLLQLCSPTLQSKPLLYQLQDSQQKPSKAWLNPALADVVPSREVSNPPKLVESPEAHTPSHSLPIFDEYVNLKWVTWDGSLPNGAVAIFNGYAERNDYVCKVNCEAGFYTPSKGKLCQYPYADREYASSTFEVLVNVDHFEFLQWVEGSYGSVPQYSIKTCPNSDIYVGKNKYGLGKVVTRHEAFFLPWEGDEYWYKSYHVLAINRVSYSQHISHVEYAIDKMELFHQPPEALDLINVVNHECRDVVKTVTLKKTTRSAKTWDIGRETRNGSVSTMSAKVPILGPGDVGFTEEQKVTFSEGTTMAESLSHSLSVELVVPPNYSCNVRMEGRTMKASIPFTGRLSRTNHNGDTHWTSITGTYDGVNVGEITAVVERCQPLTDAVPCSPEQQ</sequence>
<dbReference type="Pfam" id="PF11901">
    <property type="entry name" value="DM9"/>
    <property type="match status" value="1"/>
</dbReference>
<evidence type="ECO:0000313" key="2">
    <source>
        <dbReference type="RefSeq" id="XP_008295688.1"/>
    </source>
</evidence>
<dbReference type="RefSeq" id="XP_008295688.1">
    <property type="nucleotide sequence ID" value="XM_008297466.1"/>
</dbReference>
<dbReference type="SUPFAM" id="SSF56973">
    <property type="entry name" value="Aerolisin/ETX pore-forming domain"/>
    <property type="match status" value="1"/>
</dbReference>
<dbReference type="Gene3D" id="2.170.15.10">
    <property type="entry name" value="Proaerolysin, chain A, domain 3"/>
    <property type="match status" value="1"/>
</dbReference>
<proteinExistence type="predicted"/>
<dbReference type="AlphaFoldDB" id="A0A9Y4TPF8"/>